<evidence type="ECO:0000313" key="5">
    <source>
        <dbReference type="Proteomes" id="UP000377798"/>
    </source>
</evidence>
<gene>
    <name evidence="4" type="ORF">NCTC13150_01659</name>
</gene>
<feature type="domain" description="YcxB-like C-terminal" evidence="3">
    <location>
        <begin position="106"/>
        <end position="165"/>
    </location>
</feature>
<keyword evidence="5" id="KW-1185">Reference proteome</keyword>
<dbReference type="RefSeq" id="WP_131749707.1">
    <property type="nucleotide sequence ID" value="NZ_CAACYI010000001.1"/>
</dbReference>
<name>A0A8H2M9C0_9FIRM</name>
<keyword evidence="2" id="KW-1133">Transmembrane helix</keyword>
<dbReference type="AlphaFoldDB" id="A0A8H2M9C0"/>
<dbReference type="InterPro" id="IPR025588">
    <property type="entry name" value="YcxB-like_C"/>
</dbReference>
<keyword evidence="2" id="KW-0812">Transmembrane</keyword>
<reference evidence="4 5" key="1">
    <citation type="submission" date="2019-02" db="EMBL/GenBank/DDBJ databases">
        <authorList>
            <consortium name="Pathogen Informatics"/>
        </authorList>
    </citation>
    <scope>NUCLEOTIDE SEQUENCE [LARGE SCALE GENOMIC DNA]</scope>
    <source>
        <strain evidence="4 5">3012STDY7089603</strain>
    </source>
</reference>
<accession>A0A8H2M9C0</accession>
<evidence type="ECO:0000259" key="3">
    <source>
        <dbReference type="Pfam" id="PF14317"/>
    </source>
</evidence>
<protein>
    <recommendedName>
        <fullName evidence="3">YcxB-like C-terminal domain-containing protein</fullName>
    </recommendedName>
</protein>
<proteinExistence type="predicted"/>
<dbReference type="Proteomes" id="UP000377798">
    <property type="component" value="Unassembled WGS sequence"/>
</dbReference>
<organism evidence="4 5">
    <name type="scientific">Urinicoccus massiliensis</name>
    <dbReference type="NCBI Taxonomy" id="1723382"/>
    <lineage>
        <taxon>Bacteria</taxon>
        <taxon>Bacillati</taxon>
        <taxon>Bacillota</taxon>
        <taxon>Tissierellia</taxon>
        <taxon>Tissierellales</taxon>
        <taxon>Peptoniphilaceae</taxon>
        <taxon>Urinicoccus</taxon>
    </lineage>
</organism>
<sequence>MHINYEINQDDLIEFYMFHMQYDRRAIRARFLQALLGCCAIAVITFGLIAYFHINALEGWIVGIITMLAFFWLYQFFFRAMMRRRILALLKKNHPYDSYGAKSMTFEKDHLMETTNGLKRKLFYKDILRSLETKDYFYIYEQPGIAYTIPKRCLSNKASDEIRNYLKMTAPEDGKDPLKERLTDSLLNKSEDSKK</sequence>
<comment type="caution">
    <text evidence="4">The sequence shown here is derived from an EMBL/GenBank/DDBJ whole genome shotgun (WGS) entry which is preliminary data.</text>
</comment>
<feature type="transmembrane region" description="Helical" evidence="2">
    <location>
        <begin position="60"/>
        <end position="82"/>
    </location>
</feature>
<dbReference type="EMBL" id="CAACYI010000001">
    <property type="protein sequence ID" value="VFB17076.1"/>
    <property type="molecule type" value="Genomic_DNA"/>
</dbReference>
<dbReference type="Pfam" id="PF14317">
    <property type="entry name" value="YcxB"/>
    <property type="match status" value="1"/>
</dbReference>
<evidence type="ECO:0000256" key="2">
    <source>
        <dbReference type="SAM" id="Phobius"/>
    </source>
</evidence>
<evidence type="ECO:0000256" key="1">
    <source>
        <dbReference type="SAM" id="MobiDB-lite"/>
    </source>
</evidence>
<evidence type="ECO:0000313" key="4">
    <source>
        <dbReference type="EMBL" id="VFB17076.1"/>
    </source>
</evidence>
<keyword evidence="2" id="KW-0472">Membrane</keyword>
<feature type="region of interest" description="Disordered" evidence="1">
    <location>
        <begin position="172"/>
        <end position="195"/>
    </location>
</feature>
<feature type="transmembrane region" description="Helical" evidence="2">
    <location>
        <begin position="31"/>
        <end position="54"/>
    </location>
</feature>